<dbReference type="Proteomes" id="UP001064489">
    <property type="component" value="Chromosome 1"/>
</dbReference>
<accession>A0AAD5JRH1</accession>
<proteinExistence type="predicted"/>
<protein>
    <recommendedName>
        <fullName evidence="3">DUF4283 domain-containing protein</fullName>
    </recommendedName>
</protein>
<gene>
    <name evidence="1" type="ORF">LWI28_028272</name>
</gene>
<sequence>MNDKAKWTQEDGGQEIEKIVSMVWNYKRKEDDLLSKCTMGSLKVFTNVSMVNERLSSRGFIFSSAYLGDKYIVWNFESENERKGFIRNMFFWEDCFSSMSRWCNSFMPNTSLVWVQAMGVPLDVWCSSFFSKLGSLFRETLFIKEDSLLRKKIDRGRFLDLISHGRTCPSKIKVRVGDASFLVRLSEDTTLMDFCWLVSFLGLKTSFSKTNLNKLPETEGVDTLSKQVVCKPPILFHTTMIVLWRM</sequence>
<name>A0AAD5JRH1_ACENE</name>
<dbReference type="AlphaFoldDB" id="A0AAD5JRH1"/>
<evidence type="ECO:0008006" key="3">
    <source>
        <dbReference type="Google" id="ProtNLM"/>
    </source>
</evidence>
<keyword evidence="2" id="KW-1185">Reference proteome</keyword>
<evidence type="ECO:0000313" key="2">
    <source>
        <dbReference type="Proteomes" id="UP001064489"/>
    </source>
</evidence>
<organism evidence="1 2">
    <name type="scientific">Acer negundo</name>
    <name type="common">Box elder</name>
    <dbReference type="NCBI Taxonomy" id="4023"/>
    <lineage>
        <taxon>Eukaryota</taxon>
        <taxon>Viridiplantae</taxon>
        <taxon>Streptophyta</taxon>
        <taxon>Embryophyta</taxon>
        <taxon>Tracheophyta</taxon>
        <taxon>Spermatophyta</taxon>
        <taxon>Magnoliopsida</taxon>
        <taxon>eudicotyledons</taxon>
        <taxon>Gunneridae</taxon>
        <taxon>Pentapetalae</taxon>
        <taxon>rosids</taxon>
        <taxon>malvids</taxon>
        <taxon>Sapindales</taxon>
        <taxon>Sapindaceae</taxon>
        <taxon>Hippocastanoideae</taxon>
        <taxon>Acereae</taxon>
        <taxon>Acer</taxon>
    </lineage>
</organism>
<evidence type="ECO:0000313" key="1">
    <source>
        <dbReference type="EMBL" id="KAI9196934.1"/>
    </source>
</evidence>
<dbReference type="EMBL" id="JAJSOW010000003">
    <property type="protein sequence ID" value="KAI9196934.1"/>
    <property type="molecule type" value="Genomic_DNA"/>
</dbReference>
<comment type="caution">
    <text evidence="1">The sequence shown here is derived from an EMBL/GenBank/DDBJ whole genome shotgun (WGS) entry which is preliminary data.</text>
</comment>
<reference evidence="1" key="2">
    <citation type="submission" date="2023-02" db="EMBL/GenBank/DDBJ databases">
        <authorList>
            <person name="Swenson N.G."/>
            <person name="Wegrzyn J.L."/>
            <person name="Mcevoy S.L."/>
        </authorList>
    </citation>
    <scope>NUCLEOTIDE SEQUENCE</scope>
    <source>
        <strain evidence="1">91603</strain>
        <tissue evidence="1">Leaf</tissue>
    </source>
</reference>
<reference evidence="1" key="1">
    <citation type="journal article" date="2022" name="Plant J.">
        <title>Strategies of tolerance reflected in two North American maple genomes.</title>
        <authorList>
            <person name="McEvoy S.L."/>
            <person name="Sezen U.U."/>
            <person name="Trouern-Trend A."/>
            <person name="McMahon S.M."/>
            <person name="Schaberg P.G."/>
            <person name="Yang J."/>
            <person name="Wegrzyn J.L."/>
            <person name="Swenson N.G."/>
        </authorList>
    </citation>
    <scope>NUCLEOTIDE SEQUENCE</scope>
    <source>
        <strain evidence="1">91603</strain>
    </source>
</reference>